<evidence type="ECO:0000313" key="3">
    <source>
        <dbReference type="Proteomes" id="UP000287296"/>
    </source>
</evidence>
<comment type="caution">
    <text evidence="2">The sequence shown here is derived from an EMBL/GenBank/DDBJ whole genome shotgun (WGS) entry which is preliminary data.</text>
</comment>
<feature type="transmembrane region" description="Helical" evidence="1">
    <location>
        <begin position="86"/>
        <end position="106"/>
    </location>
</feature>
<feature type="transmembrane region" description="Helical" evidence="1">
    <location>
        <begin position="56"/>
        <end position="74"/>
    </location>
</feature>
<proteinExistence type="predicted"/>
<reference evidence="2 3" key="1">
    <citation type="submission" date="2018-12" db="EMBL/GenBank/DDBJ databases">
        <authorList>
            <person name="Sun L."/>
            <person name="Chen Z."/>
        </authorList>
    </citation>
    <scope>NUCLEOTIDE SEQUENCE [LARGE SCALE GENOMIC DNA]</scope>
    <source>
        <strain evidence="2 3">LMG 29736</strain>
    </source>
</reference>
<dbReference type="AlphaFoldDB" id="A0A429XA48"/>
<sequence>MKSIQKEPSMRVLKWFFLVVDFSFILYFSATAIGIIPIEYAYSDYTNPILVTWNWSFLPLDIVISLTGLSSIYLHRKGRAEWKSIALLSLVLTFCSGLMAISFWAIRLEFDAVWWIPNLVLMLYPLFFIPKFMKVG</sequence>
<name>A0A429XA48_SIMTE</name>
<dbReference type="OrthoDB" id="2469007at2"/>
<protein>
    <recommendedName>
        <fullName evidence="4">YvaD family protein</fullName>
    </recommendedName>
</protein>
<keyword evidence="1" id="KW-1133">Transmembrane helix</keyword>
<evidence type="ECO:0000256" key="1">
    <source>
        <dbReference type="SAM" id="Phobius"/>
    </source>
</evidence>
<feature type="transmembrane region" description="Helical" evidence="1">
    <location>
        <begin position="112"/>
        <end position="129"/>
    </location>
</feature>
<dbReference type="InterPro" id="IPR020348">
    <property type="entry name" value="Uncharacterised_YvaD"/>
</dbReference>
<gene>
    <name evidence="2" type="ORF">D5F11_007385</name>
</gene>
<evidence type="ECO:0008006" key="4">
    <source>
        <dbReference type="Google" id="ProtNLM"/>
    </source>
</evidence>
<evidence type="ECO:0000313" key="2">
    <source>
        <dbReference type="EMBL" id="RST60266.1"/>
    </source>
</evidence>
<organism evidence="2 3">
    <name type="scientific">Siminovitchia terrae</name>
    <name type="common">Bacillus terrae</name>
    <dbReference type="NCBI Taxonomy" id="1914933"/>
    <lineage>
        <taxon>Bacteria</taxon>
        <taxon>Bacillati</taxon>
        <taxon>Bacillota</taxon>
        <taxon>Bacilli</taxon>
        <taxon>Bacillales</taxon>
        <taxon>Bacillaceae</taxon>
        <taxon>Siminovitchia</taxon>
    </lineage>
</organism>
<dbReference type="Pfam" id="PF17314">
    <property type="entry name" value="DUF5360"/>
    <property type="match status" value="1"/>
</dbReference>
<feature type="transmembrane region" description="Helical" evidence="1">
    <location>
        <begin position="12"/>
        <end position="36"/>
    </location>
</feature>
<keyword evidence="1" id="KW-0812">Transmembrane</keyword>
<accession>A0A429XA48</accession>
<keyword evidence="1" id="KW-0472">Membrane</keyword>
<dbReference type="Proteomes" id="UP000287296">
    <property type="component" value="Unassembled WGS sequence"/>
</dbReference>
<dbReference type="EMBL" id="QYTW02000005">
    <property type="protein sequence ID" value="RST60266.1"/>
    <property type="molecule type" value="Genomic_DNA"/>
</dbReference>